<dbReference type="Pfam" id="PF13695">
    <property type="entry name" value="Zn_ribbon_3CxxC"/>
    <property type="match status" value="1"/>
</dbReference>
<evidence type="ECO:0000259" key="4">
    <source>
        <dbReference type="SMART" id="SM01328"/>
    </source>
</evidence>
<dbReference type="GeneID" id="63834498"/>
<evidence type="ECO:0000313" key="6">
    <source>
        <dbReference type="Proteomes" id="UP000803844"/>
    </source>
</evidence>
<protein>
    <recommendedName>
        <fullName evidence="4">3CxxC-type domain-containing protein</fullName>
    </recommendedName>
</protein>
<dbReference type="Proteomes" id="UP000803844">
    <property type="component" value="Unassembled WGS sequence"/>
</dbReference>
<dbReference type="RefSeq" id="XP_040775404.1">
    <property type="nucleotide sequence ID" value="XM_040917369.1"/>
</dbReference>
<reference evidence="5" key="1">
    <citation type="journal article" date="2020" name="Phytopathology">
        <title>Genome sequence of the chestnut blight fungus Cryphonectria parasitica EP155: A fundamental resource for an archetypical invasive plant pathogen.</title>
        <authorList>
            <person name="Crouch J.A."/>
            <person name="Dawe A."/>
            <person name="Aerts A."/>
            <person name="Barry K."/>
            <person name="Churchill A.C.L."/>
            <person name="Grimwood J."/>
            <person name="Hillman B."/>
            <person name="Milgroom M.G."/>
            <person name="Pangilinan J."/>
            <person name="Smith M."/>
            <person name="Salamov A."/>
            <person name="Schmutz J."/>
            <person name="Yadav J."/>
            <person name="Grigoriev I.V."/>
            <person name="Nuss D."/>
        </authorList>
    </citation>
    <scope>NUCLEOTIDE SEQUENCE</scope>
    <source>
        <strain evidence="5">EP155</strain>
    </source>
</reference>
<gene>
    <name evidence="5" type="ORF">M406DRAFT_260477</name>
</gene>
<accession>A0A9P4Y0J1</accession>
<evidence type="ECO:0000256" key="3">
    <source>
        <dbReference type="ARBA" id="ARBA00022833"/>
    </source>
</evidence>
<comment type="caution">
    <text evidence="5">The sequence shown here is derived from an EMBL/GenBank/DDBJ whole genome shotgun (WGS) entry which is preliminary data.</text>
</comment>
<evidence type="ECO:0000256" key="1">
    <source>
        <dbReference type="ARBA" id="ARBA00022723"/>
    </source>
</evidence>
<dbReference type="InterPro" id="IPR027377">
    <property type="entry name" value="ZAR1/RTP1-5-like_Znf-3CxxC"/>
</dbReference>
<dbReference type="AlphaFoldDB" id="A0A9P4Y0J1"/>
<sequence>MAKKKRSPKTLTSETRETRTSFTFASLHGDVARAVSDHIASIWFNKDDDSGEICIKDYSTNVMGSFKCKNAKCSTNRWTSKMVSIVIRGYPNNGYSATVFNQRCKSCNGLGTFTLDRQSYVERVAYRLEKWAGCQVKAPYYGEGKGLPHREDLCEGCKQGICWSGF</sequence>
<dbReference type="OrthoDB" id="8121437at2759"/>
<proteinExistence type="predicted"/>
<keyword evidence="1" id="KW-0479">Metal-binding</keyword>
<evidence type="ECO:0000256" key="2">
    <source>
        <dbReference type="ARBA" id="ARBA00022771"/>
    </source>
</evidence>
<name>A0A9P4Y0J1_CRYP1</name>
<organism evidence="5 6">
    <name type="scientific">Cryphonectria parasitica (strain ATCC 38755 / EP155)</name>
    <dbReference type="NCBI Taxonomy" id="660469"/>
    <lineage>
        <taxon>Eukaryota</taxon>
        <taxon>Fungi</taxon>
        <taxon>Dikarya</taxon>
        <taxon>Ascomycota</taxon>
        <taxon>Pezizomycotina</taxon>
        <taxon>Sordariomycetes</taxon>
        <taxon>Sordariomycetidae</taxon>
        <taxon>Diaporthales</taxon>
        <taxon>Cryphonectriaceae</taxon>
        <taxon>Cryphonectria-Endothia species complex</taxon>
        <taxon>Cryphonectria</taxon>
    </lineage>
</organism>
<keyword evidence="2" id="KW-0863">Zinc-finger</keyword>
<dbReference type="EMBL" id="MU032348">
    <property type="protein sequence ID" value="KAF3764443.1"/>
    <property type="molecule type" value="Genomic_DNA"/>
</dbReference>
<dbReference type="GO" id="GO:0008270">
    <property type="term" value="F:zinc ion binding"/>
    <property type="evidence" value="ECO:0007669"/>
    <property type="project" value="UniProtKB-KW"/>
</dbReference>
<feature type="domain" description="3CxxC-type" evidence="4">
    <location>
        <begin position="61"/>
        <end position="160"/>
    </location>
</feature>
<evidence type="ECO:0000313" key="5">
    <source>
        <dbReference type="EMBL" id="KAF3764443.1"/>
    </source>
</evidence>
<dbReference type="SMART" id="SM01328">
    <property type="entry name" value="zf-3CxxC"/>
    <property type="match status" value="1"/>
</dbReference>
<keyword evidence="6" id="KW-1185">Reference proteome</keyword>
<keyword evidence="3" id="KW-0862">Zinc</keyword>